<evidence type="ECO:0000313" key="4">
    <source>
        <dbReference type="Proteomes" id="UP000030744"/>
    </source>
</evidence>
<protein>
    <submittedName>
        <fullName evidence="3">Uncharacterized protein</fullName>
    </submittedName>
</protein>
<dbReference type="EMBL" id="HG688006">
    <property type="protein sequence ID" value="CDJ35242.1"/>
    <property type="molecule type" value="Genomic_DNA"/>
</dbReference>
<gene>
    <name evidence="3" type="ORF">EMH_0024820</name>
</gene>
<evidence type="ECO:0000256" key="1">
    <source>
        <dbReference type="SAM" id="MobiDB-lite"/>
    </source>
</evidence>
<keyword evidence="2" id="KW-0732">Signal</keyword>
<dbReference type="AlphaFoldDB" id="U6KG53"/>
<dbReference type="RefSeq" id="XP_013357804.1">
    <property type="nucleotide sequence ID" value="XM_013502350.1"/>
</dbReference>
<organism evidence="3 4">
    <name type="scientific">Eimeria mitis</name>
    <dbReference type="NCBI Taxonomy" id="44415"/>
    <lineage>
        <taxon>Eukaryota</taxon>
        <taxon>Sar</taxon>
        <taxon>Alveolata</taxon>
        <taxon>Apicomplexa</taxon>
        <taxon>Conoidasida</taxon>
        <taxon>Coccidia</taxon>
        <taxon>Eucoccidiorida</taxon>
        <taxon>Eimeriorina</taxon>
        <taxon>Eimeriidae</taxon>
        <taxon>Eimeria</taxon>
    </lineage>
</organism>
<feature type="region of interest" description="Disordered" evidence="1">
    <location>
        <begin position="181"/>
        <end position="205"/>
    </location>
</feature>
<dbReference type="VEuPathDB" id="ToxoDB:EMH_0024820"/>
<keyword evidence="4" id="KW-1185">Reference proteome</keyword>
<feature type="chain" id="PRO_5004671506" evidence="2">
    <location>
        <begin position="18"/>
        <end position="205"/>
    </location>
</feature>
<dbReference type="GeneID" id="25377356"/>
<evidence type="ECO:0000256" key="2">
    <source>
        <dbReference type="SAM" id="SignalP"/>
    </source>
</evidence>
<reference evidence="3" key="1">
    <citation type="submission" date="2013-10" db="EMBL/GenBank/DDBJ databases">
        <title>Genomic analysis of the causative agents of coccidiosis in chickens.</title>
        <authorList>
            <person name="Reid A.J."/>
            <person name="Blake D."/>
            <person name="Billington K."/>
            <person name="Browne H."/>
            <person name="Dunn M."/>
            <person name="Hung S."/>
            <person name="Kawahara F."/>
            <person name="Miranda-Saavedra D."/>
            <person name="Mourier T."/>
            <person name="Nagra H."/>
            <person name="Otto T.D."/>
            <person name="Rawlings N."/>
            <person name="Sanchez A."/>
            <person name="Sanders M."/>
            <person name="Subramaniam C."/>
            <person name="Tay Y."/>
            <person name="Dear P."/>
            <person name="Doerig C."/>
            <person name="Gruber A."/>
            <person name="Parkinson J."/>
            <person name="Shirley M."/>
            <person name="Wan K.L."/>
            <person name="Berriman M."/>
            <person name="Tomley F."/>
            <person name="Pain A."/>
        </authorList>
    </citation>
    <scope>NUCLEOTIDE SEQUENCE [LARGE SCALE GENOMIC DNA]</scope>
    <source>
        <strain evidence="3">Houghton</strain>
    </source>
</reference>
<accession>U6KG53</accession>
<dbReference type="OrthoDB" id="348144at2759"/>
<sequence length="205" mass="21594">MRLFVLLFLCFPPLCLSSRAGLSHDEAGVEEAVAEDIVAAAESDAAAAAAAAAPAPAAEGDAAADAPVELSASPAEPSAAAAAAAAADEQSPPDAAAAAAAAPAAASPDISMPVELQEDPLYIPLRQAVKTKEFWRDRALELLMMVVTTYTVIWAYGKMGCPFKRWPLKLLVEGRQITIPAAEEEEEEERGEIDDDWGEDMREMQ</sequence>
<reference evidence="3" key="2">
    <citation type="submission" date="2013-10" db="EMBL/GenBank/DDBJ databases">
        <authorList>
            <person name="Aslett M."/>
        </authorList>
    </citation>
    <scope>NUCLEOTIDE SEQUENCE [LARGE SCALE GENOMIC DNA]</scope>
    <source>
        <strain evidence="3">Houghton</strain>
    </source>
</reference>
<dbReference type="Proteomes" id="UP000030744">
    <property type="component" value="Unassembled WGS sequence"/>
</dbReference>
<feature type="signal peptide" evidence="2">
    <location>
        <begin position="1"/>
        <end position="17"/>
    </location>
</feature>
<proteinExistence type="predicted"/>
<feature type="compositionally biased region" description="Acidic residues" evidence="1">
    <location>
        <begin position="182"/>
        <end position="198"/>
    </location>
</feature>
<name>U6KG53_9EIME</name>
<evidence type="ECO:0000313" key="3">
    <source>
        <dbReference type="EMBL" id="CDJ35242.1"/>
    </source>
</evidence>